<evidence type="ECO:0000313" key="2">
    <source>
        <dbReference type="Proteomes" id="UP000627292"/>
    </source>
</evidence>
<organism evidence="1 2">
    <name type="scientific">Filimonas zeae</name>
    <dbReference type="NCBI Taxonomy" id="1737353"/>
    <lineage>
        <taxon>Bacteria</taxon>
        <taxon>Pseudomonadati</taxon>
        <taxon>Bacteroidota</taxon>
        <taxon>Chitinophagia</taxon>
        <taxon>Chitinophagales</taxon>
        <taxon>Chitinophagaceae</taxon>
        <taxon>Filimonas</taxon>
    </lineage>
</organism>
<reference evidence="1" key="1">
    <citation type="journal article" date="2014" name="Int. J. Syst. Evol. Microbiol.">
        <title>Complete genome sequence of Corynebacterium casei LMG S-19264T (=DSM 44701T), isolated from a smear-ripened cheese.</title>
        <authorList>
            <consortium name="US DOE Joint Genome Institute (JGI-PGF)"/>
            <person name="Walter F."/>
            <person name="Albersmeier A."/>
            <person name="Kalinowski J."/>
            <person name="Ruckert C."/>
        </authorList>
    </citation>
    <scope>NUCLEOTIDE SEQUENCE</scope>
    <source>
        <strain evidence="1">CGMCC 1.15290</strain>
    </source>
</reference>
<dbReference type="InterPro" id="IPR047114">
    <property type="entry name" value="YciF"/>
</dbReference>
<keyword evidence="2" id="KW-1185">Reference proteome</keyword>
<sequence>MEKLTIEGQTIIEETEDGSSTRDAGIIMAAQKIEHYEIATYGTLTQLATVLGLEDIAERLGETLAEEKEADDNLTGIAESINYEAAAAAEEEENSSY</sequence>
<evidence type="ECO:0000313" key="1">
    <source>
        <dbReference type="EMBL" id="GGH66667.1"/>
    </source>
</evidence>
<dbReference type="InterPro" id="IPR009078">
    <property type="entry name" value="Ferritin-like_SF"/>
</dbReference>
<protein>
    <recommendedName>
        <fullName evidence="3">DUF892 family protein</fullName>
    </recommendedName>
</protein>
<dbReference type="Gene3D" id="1.20.1260.10">
    <property type="match status" value="1"/>
</dbReference>
<dbReference type="PANTHER" id="PTHR30565:SF9">
    <property type="entry name" value="PROTEIN YCIF"/>
    <property type="match status" value="1"/>
</dbReference>
<evidence type="ECO:0008006" key="3">
    <source>
        <dbReference type="Google" id="ProtNLM"/>
    </source>
</evidence>
<dbReference type="EMBL" id="BMIB01000002">
    <property type="protein sequence ID" value="GGH66667.1"/>
    <property type="molecule type" value="Genomic_DNA"/>
</dbReference>
<dbReference type="InterPro" id="IPR012347">
    <property type="entry name" value="Ferritin-like"/>
</dbReference>
<dbReference type="Proteomes" id="UP000627292">
    <property type="component" value="Unassembled WGS sequence"/>
</dbReference>
<gene>
    <name evidence="1" type="ORF">GCM10011379_21070</name>
</gene>
<dbReference type="SUPFAM" id="SSF47240">
    <property type="entry name" value="Ferritin-like"/>
    <property type="match status" value="1"/>
</dbReference>
<dbReference type="AlphaFoldDB" id="A0A917MVT3"/>
<reference evidence="1" key="2">
    <citation type="submission" date="2020-09" db="EMBL/GenBank/DDBJ databases">
        <authorList>
            <person name="Sun Q."/>
            <person name="Zhou Y."/>
        </authorList>
    </citation>
    <scope>NUCLEOTIDE SEQUENCE</scope>
    <source>
        <strain evidence="1">CGMCC 1.15290</strain>
    </source>
</reference>
<name>A0A917MVT3_9BACT</name>
<proteinExistence type="predicted"/>
<comment type="caution">
    <text evidence="1">The sequence shown here is derived from an EMBL/GenBank/DDBJ whole genome shotgun (WGS) entry which is preliminary data.</text>
</comment>
<dbReference type="InterPro" id="IPR010287">
    <property type="entry name" value="DUF892_YciF-like"/>
</dbReference>
<accession>A0A917MVT3</accession>
<dbReference type="Pfam" id="PF05974">
    <property type="entry name" value="DUF892"/>
    <property type="match status" value="1"/>
</dbReference>
<dbReference type="PANTHER" id="PTHR30565">
    <property type="entry name" value="PROTEIN YCIF"/>
    <property type="match status" value="1"/>
</dbReference>